<sequence length="252" mass="27542">MVMSGLDVFSLAVNVVTIVETVIKMLAALQKAQERQHDLPKLLEAHRRELQNTRQIVDIVLKEEALHIETIVSDLTDIDGYGTMLKACLLKLAKERTAIQQYTHQLLRGSRNIAKLRGIMSDLNLAKGSLILKIQVAHVGLTRAYGNAVLVNCEIVERVDALLQQTLGEGKGLKIADLLGNGVPQADGKIRLNYTDLHMAGLWDDDAATLADNDECASISSTSCTSRVVEDNETSESAMMINAPIDEPEQSA</sequence>
<dbReference type="EMBL" id="LKEB01000003">
    <property type="protein sequence ID" value="ROW17229.1"/>
    <property type="molecule type" value="Genomic_DNA"/>
</dbReference>
<name>A0A423XLI6_9PEZI</name>
<dbReference type="InParanoid" id="A0A423XLI6"/>
<accession>A0A423XLI6</accession>
<dbReference type="AlphaFoldDB" id="A0A423XLI6"/>
<evidence type="ECO:0008006" key="3">
    <source>
        <dbReference type="Google" id="ProtNLM"/>
    </source>
</evidence>
<keyword evidence="2" id="KW-1185">Reference proteome</keyword>
<proteinExistence type="predicted"/>
<dbReference type="Proteomes" id="UP000285146">
    <property type="component" value="Unassembled WGS sequence"/>
</dbReference>
<evidence type="ECO:0000313" key="2">
    <source>
        <dbReference type="Proteomes" id="UP000285146"/>
    </source>
</evidence>
<gene>
    <name evidence="1" type="ORF">VPNG_01411</name>
</gene>
<reference evidence="1 2" key="1">
    <citation type="submission" date="2015-09" db="EMBL/GenBank/DDBJ databases">
        <title>Host preference determinants of Valsa canker pathogens revealed by comparative genomics.</title>
        <authorList>
            <person name="Yin Z."/>
            <person name="Huang L."/>
        </authorList>
    </citation>
    <scope>NUCLEOTIDE SEQUENCE [LARGE SCALE GENOMIC DNA]</scope>
    <source>
        <strain evidence="1 2">SXYLt</strain>
    </source>
</reference>
<organism evidence="1 2">
    <name type="scientific">Cytospora leucostoma</name>
    <dbReference type="NCBI Taxonomy" id="1230097"/>
    <lineage>
        <taxon>Eukaryota</taxon>
        <taxon>Fungi</taxon>
        <taxon>Dikarya</taxon>
        <taxon>Ascomycota</taxon>
        <taxon>Pezizomycotina</taxon>
        <taxon>Sordariomycetes</taxon>
        <taxon>Sordariomycetidae</taxon>
        <taxon>Diaporthales</taxon>
        <taxon>Cytosporaceae</taxon>
        <taxon>Cytospora</taxon>
    </lineage>
</organism>
<evidence type="ECO:0000313" key="1">
    <source>
        <dbReference type="EMBL" id="ROW17229.1"/>
    </source>
</evidence>
<dbReference type="OrthoDB" id="3559235at2759"/>
<comment type="caution">
    <text evidence="1">The sequence shown here is derived from an EMBL/GenBank/DDBJ whole genome shotgun (WGS) entry which is preliminary data.</text>
</comment>
<protein>
    <recommendedName>
        <fullName evidence="3">Fungal N-terminal domain-containing protein</fullName>
    </recommendedName>
</protein>